<evidence type="ECO:0000313" key="2">
    <source>
        <dbReference type="Proteomes" id="UP001138961"/>
    </source>
</evidence>
<reference evidence="1" key="1">
    <citation type="submission" date="2021-10" db="EMBL/GenBank/DDBJ databases">
        <title>Loktanella gaetbuli sp. nov., isolated from a tidal flat.</title>
        <authorList>
            <person name="Park S."/>
            <person name="Yoon J.-H."/>
        </authorList>
    </citation>
    <scope>NUCLEOTIDE SEQUENCE</scope>
    <source>
        <strain evidence="1">TSTF-M6</strain>
    </source>
</reference>
<dbReference type="InterPro" id="IPR021719">
    <property type="entry name" value="Prot_inh_I78"/>
</dbReference>
<organism evidence="1 2">
    <name type="scientific">Loktanella gaetbuli</name>
    <dbReference type="NCBI Taxonomy" id="2881335"/>
    <lineage>
        <taxon>Bacteria</taxon>
        <taxon>Pseudomonadati</taxon>
        <taxon>Pseudomonadota</taxon>
        <taxon>Alphaproteobacteria</taxon>
        <taxon>Rhodobacterales</taxon>
        <taxon>Roseobacteraceae</taxon>
        <taxon>Loktanella</taxon>
    </lineage>
</organism>
<protein>
    <recommendedName>
        <fullName evidence="3">Peptidase inhibitor I78 family protein</fullName>
    </recommendedName>
</protein>
<name>A0ABS8BW43_9RHOB</name>
<gene>
    <name evidence="1" type="ORF">LGQ03_11800</name>
</gene>
<sequence length="84" mass="8746">MKILFLLPLLAACVTGPAPVPSDDGCGAAGYAGLLGQNIAAVTLPADLNHRVIGPNQMVTMDYVESRVNFETDIVGTIMRVTCG</sequence>
<proteinExistence type="predicted"/>
<evidence type="ECO:0008006" key="3">
    <source>
        <dbReference type="Google" id="ProtNLM"/>
    </source>
</evidence>
<dbReference type="EMBL" id="JAJATZ010000005">
    <property type="protein sequence ID" value="MCB5199922.1"/>
    <property type="molecule type" value="Genomic_DNA"/>
</dbReference>
<evidence type="ECO:0000313" key="1">
    <source>
        <dbReference type="EMBL" id="MCB5199922.1"/>
    </source>
</evidence>
<accession>A0ABS8BW43</accession>
<dbReference type="Pfam" id="PF11720">
    <property type="entry name" value="Inhibitor_I78"/>
    <property type="match status" value="1"/>
</dbReference>
<comment type="caution">
    <text evidence="1">The sequence shown here is derived from an EMBL/GenBank/DDBJ whole genome shotgun (WGS) entry which is preliminary data.</text>
</comment>
<dbReference type="RefSeq" id="WP_226748565.1">
    <property type="nucleotide sequence ID" value="NZ_JAJATZ010000005.1"/>
</dbReference>
<dbReference type="Proteomes" id="UP001138961">
    <property type="component" value="Unassembled WGS sequence"/>
</dbReference>
<dbReference type="Gene3D" id="3.30.10.10">
    <property type="entry name" value="Trypsin Inhibitor V, subunit A"/>
    <property type="match status" value="1"/>
</dbReference>
<keyword evidence="2" id="KW-1185">Reference proteome</keyword>